<feature type="chain" id="PRO_5045168806" evidence="1">
    <location>
        <begin position="21"/>
        <end position="183"/>
    </location>
</feature>
<keyword evidence="1" id="KW-0732">Signal</keyword>
<comment type="caution">
    <text evidence="3">The sequence shown here is derived from an EMBL/GenBank/DDBJ whole genome shotgun (WGS) entry which is preliminary data.</text>
</comment>
<dbReference type="InterPro" id="IPR029226">
    <property type="entry name" value="Ecp2-like"/>
</dbReference>
<gene>
    <name evidence="3" type="ORF">QR685DRAFT_445890</name>
</gene>
<sequence>MITCEFLLSILLFLSSTGLALPTSPTTINTTTNTSSSSGFYLPRSISNPPTALIGPREEGPKTFCKNYGPVIDQTSAGSPYSVDCKQISINVGAGGSWKWMTGSNPKIIARYGTCLVGVEGGEGVLWGNWLKTGNMDVVWMIEETLKLPFYKGEKVGSKGTMECTTLTLPHRDFAIKWGVWHT</sequence>
<name>A0ABR3D9V5_NEUIN</name>
<keyword evidence="4" id="KW-1185">Reference proteome</keyword>
<evidence type="ECO:0000313" key="4">
    <source>
        <dbReference type="Proteomes" id="UP001451303"/>
    </source>
</evidence>
<evidence type="ECO:0000313" key="3">
    <source>
        <dbReference type="EMBL" id="KAL0468648.1"/>
    </source>
</evidence>
<feature type="signal peptide" evidence="1">
    <location>
        <begin position="1"/>
        <end position="20"/>
    </location>
</feature>
<evidence type="ECO:0000256" key="1">
    <source>
        <dbReference type="SAM" id="SignalP"/>
    </source>
</evidence>
<evidence type="ECO:0000259" key="2">
    <source>
        <dbReference type="Pfam" id="PF14856"/>
    </source>
</evidence>
<feature type="domain" description="Ecp2 effector protein-like" evidence="2">
    <location>
        <begin position="65"/>
        <end position="164"/>
    </location>
</feature>
<organism evidence="3 4">
    <name type="scientific">Neurospora intermedia</name>
    <dbReference type="NCBI Taxonomy" id="5142"/>
    <lineage>
        <taxon>Eukaryota</taxon>
        <taxon>Fungi</taxon>
        <taxon>Dikarya</taxon>
        <taxon>Ascomycota</taxon>
        <taxon>Pezizomycotina</taxon>
        <taxon>Sordariomycetes</taxon>
        <taxon>Sordariomycetidae</taxon>
        <taxon>Sordariales</taxon>
        <taxon>Sordariaceae</taxon>
        <taxon>Neurospora</taxon>
    </lineage>
</organism>
<reference evidence="3 4" key="1">
    <citation type="submission" date="2023-09" db="EMBL/GenBank/DDBJ databases">
        <title>Multi-omics analysis of a traditional fermented food reveals byproduct-associated fungal strains for waste-to-food upcycling.</title>
        <authorList>
            <consortium name="Lawrence Berkeley National Laboratory"/>
            <person name="Rekdal V.M."/>
            <person name="Villalobos-Escobedo J.M."/>
            <person name="Rodriguez-Valeron N."/>
            <person name="Garcia M.O."/>
            <person name="Vasquez D.P."/>
            <person name="Damayanti I."/>
            <person name="Sorensen P.M."/>
            <person name="Baidoo E.E."/>
            <person name="De Carvalho A.C."/>
            <person name="Riley R."/>
            <person name="Lipzen A."/>
            <person name="He G."/>
            <person name="Yan M."/>
            <person name="Haridas S."/>
            <person name="Daum C."/>
            <person name="Yoshinaga Y."/>
            <person name="Ng V."/>
            <person name="Grigoriev I.V."/>
            <person name="Munk R."/>
            <person name="Nuraida L."/>
            <person name="Wijaya C.H."/>
            <person name="Morales P.-C."/>
            <person name="Keasling J.D."/>
        </authorList>
    </citation>
    <scope>NUCLEOTIDE SEQUENCE [LARGE SCALE GENOMIC DNA]</scope>
    <source>
        <strain evidence="3 4">FGSC 2613</strain>
    </source>
</reference>
<proteinExistence type="predicted"/>
<dbReference type="EMBL" id="JAVLET010000006">
    <property type="protein sequence ID" value="KAL0468648.1"/>
    <property type="molecule type" value="Genomic_DNA"/>
</dbReference>
<dbReference type="Pfam" id="PF14856">
    <property type="entry name" value="Hce2"/>
    <property type="match status" value="1"/>
</dbReference>
<protein>
    <submittedName>
        <fullName evidence="3">Necrosis-inducing factor domain-containing protein</fullName>
    </submittedName>
</protein>
<dbReference type="Proteomes" id="UP001451303">
    <property type="component" value="Unassembled WGS sequence"/>
</dbReference>
<accession>A0ABR3D9V5</accession>